<evidence type="ECO:0000313" key="2">
    <source>
        <dbReference type="EMBL" id="ORX40004.1"/>
    </source>
</evidence>
<evidence type="ECO:0000256" key="1">
    <source>
        <dbReference type="SAM" id="SignalP"/>
    </source>
</evidence>
<comment type="caution">
    <text evidence="2">The sequence shown here is derived from an EMBL/GenBank/DDBJ whole genome shotgun (WGS) entry which is preliminary data.</text>
</comment>
<organism evidence="2 3">
    <name type="scientific">Kockovaella imperatae</name>
    <dbReference type="NCBI Taxonomy" id="4999"/>
    <lineage>
        <taxon>Eukaryota</taxon>
        <taxon>Fungi</taxon>
        <taxon>Dikarya</taxon>
        <taxon>Basidiomycota</taxon>
        <taxon>Agaricomycotina</taxon>
        <taxon>Tremellomycetes</taxon>
        <taxon>Tremellales</taxon>
        <taxon>Cuniculitremaceae</taxon>
        <taxon>Kockovaella</taxon>
    </lineage>
</organism>
<evidence type="ECO:0000313" key="3">
    <source>
        <dbReference type="Proteomes" id="UP000193218"/>
    </source>
</evidence>
<sequence length="336" mass="35851">MRTSHVGMALLAASGSAYAQLGLPMQIGPLHFSESCQKSIFEVFTSGSFASCFRTADLLPLITSPNASIVPVLDNFMTDICGPSDVCSNATLYNASQVILSGCSGDLKNESLSDSVVTTAFGLYPLVRDVLCLKTMNPYTNMSYGGFLGNPPIPVTSSVYNSTNGTFCVTSLLTQLSAYFNHNITVSWIEAALMGKNSTAVQLVKEINPNILCNECIFGAVDLVVEAFPAIANISVVNVTMKLDPNITLNIPQNATLVSLMDKECAYKNYTVTMNGTLPWNITESAQNRTMLNSTLPMGMMNMSMPLNITSPMTMSMPMGMSTSSGSAMPSMTSSA</sequence>
<dbReference type="STRING" id="4999.A0A1Y1UR96"/>
<dbReference type="EMBL" id="NBSH01000002">
    <property type="protein sequence ID" value="ORX40004.1"/>
    <property type="molecule type" value="Genomic_DNA"/>
</dbReference>
<dbReference type="PANTHER" id="PTHR34862:SF1">
    <property type="entry name" value="SPARK DOMAIN-CONTAINING PROTEIN"/>
    <property type="match status" value="1"/>
</dbReference>
<accession>A0A1Y1UR96</accession>
<dbReference type="InParanoid" id="A0A1Y1UR96"/>
<dbReference type="GeneID" id="33556574"/>
<feature type="signal peptide" evidence="1">
    <location>
        <begin position="1"/>
        <end position="19"/>
    </location>
</feature>
<dbReference type="Proteomes" id="UP000193218">
    <property type="component" value="Unassembled WGS sequence"/>
</dbReference>
<dbReference type="RefSeq" id="XP_021873789.1">
    <property type="nucleotide sequence ID" value="XM_022014766.1"/>
</dbReference>
<feature type="chain" id="PRO_5012621076" description="Secreted protein" evidence="1">
    <location>
        <begin position="20"/>
        <end position="336"/>
    </location>
</feature>
<keyword evidence="3" id="KW-1185">Reference proteome</keyword>
<protein>
    <recommendedName>
        <fullName evidence="4">Secreted protein</fullName>
    </recommendedName>
</protein>
<dbReference type="AlphaFoldDB" id="A0A1Y1UR96"/>
<evidence type="ECO:0008006" key="4">
    <source>
        <dbReference type="Google" id="ProtNLM"/>
    </source>
</evidence>
<proteinExistence type="predicted"/>
<dbReference type="OrthoDB" id="2536450at2759"/>
<reference evidence="2 3" key="1">
    <citation type="submission" date="2017-03" db="EMBL/GenBank/DDBJ databases">
        <title>Widespread Adenine N6-methylation of Active Genes in Fungi.</title>
        <authorList>
            <consortium name="DOE Joint Genome Institute"/>
            <person name="Mondo S.J."/>
            <person name="Dannebaum R.O."/>
            <person name="Kuo R.C."/>
            <person name="Louie K.B."/>
            <person name="Bewick A.J."/>
            <person name="Labutti K."/>
            <person name="Haridas S."/>
            <person name="Kuo A."/>
            <person name="Salamov A."/>
            <person name="Ahrendt S.R."/>
            <person name="Lau R."/>
            <person name="Bowen B.P."/>
            <person name="Lipzen A."/>
            <person name="Sullivan W."/>
            <person name="Andreopoulos W.B."/>
            <person name="Clum A."/>
            <person name="Lindquist E."/>
            <person name="Daum C."/>
            <person name="Northen T.R."/>
            <person name="Ramamoorthy G."/>
            <person name="Schmitz R.J."/>
            <person name="Gryganskyi A."/>
            <person name="Culley D."/>
            <person name="Magnuson J."/>
            <person name="James T.Y."/>
            <person name="O'Malley M.A."/>
            <person name="Stajich J.E."/>
            <person name="Spatafora J.W."/>
            <person name="Visel A."/>
            <person name="Grigoriev I.V."/>
        </authorList>
    </citation>
    <scope>NUCLEOTIDE SEQUENCE [LARGE SCALE GENOMIC DNA]</scope>
    <source>
        <strain evidence="2 3">NRRL Y-17943</strain>
    </source>
</reference>
<gene>
    <name evidence="2" type="ORF">BD324DRAFT_615906</name>
</gene>
<dbReference type="PANTHER" id="PTHR34862">
    <property type="entry name" value="SPARK DOMAIN-CONTAINING PROTEIN"/>
    <property type="match status" value="1"/>
</dbReference>
<keyword evidence="1" id="KW-0732">Signal</keyword>
<name>A0A1Y1UR96_9TREE</name>